<comment type="caution">
    <text evidence="1">The sequence shown here is derived from an EMBL/GenBank/DDBJ whole genome shotgun (WGS) entry which is preliminary data.</text>
</comment>
<dbReference type="AlphaFoldDB" id="A0A644TIJ9"/>
<sequence length="35" mass="4204">MVKKIDDKYKISQIEISIYKVWYKGGFTVIIKPDR</sequence>
<gene>
    <name evidence="1" type="ORF">SDC9_11936</name>
</gene>
<organism evidence="1">
    <name type="scientific">bioreactor metagenome</name>
    <dbReference type="NCBI Taxonomy" id="1076179"/>
    <lineage>
        <taxon>unclassified sequences</taxon>
        <taxon>metagenomes</taxon>
        <taxon>ecological metagenomes</taxon>
    </lineage>
</organism>
<reference evidence="1" key="1">
    <citation type="submission" date="2019-08" db="EMBL/GenBank/DDBJ databases">
        <authorList>
            <person name="Kucharzyk K."/>
            <person name="Murdoch R.W."/>
            <person name="Higgins S."/>
            <person name="Loffler F."/>
        </authorList>
    </citation>
    <scope>NUCLEOTIDE SEQUENCE</scope>
</reference>
<accession>A0A644TIJ9</accession>
<dbReference type="EMBL" id="VSSQ01000031">
    <property type="protein sequence ID" value="MPL66267.1"/>
    <property type="molecule type" value="Genomic_DNA"/>
</dbReference>
<protein>
    <submittedName>
        <fullName evidence="1">Uncharacterized protein</fullName>
    </submittedName>
</protein>
<evidence type="ECO:0000313" key="1">
    <source>
        <dbReference type="EMBL" id="MPL66267.1"/>
    </source>
</evidence>
<name>A0A644TIJ9_9ZZZZ</name>
<proteinExistence type="predicted"/>